<evidence type="ECO:0000259" key="1">
    <source>
        <dbReference type="Pfam" id="PF09414"/>
    </source>
</evidence>
<dbReference type="InterPro" id="IPR040609">
    <property type="entry name" value="Rnl2_C"/>
</dbReference>
<feature type="domain" description="RNA ligase 2 C-terminal" evidence="2">
    <location>
        <begin position="268"/>
        <end position="339"/>
    </location>
</feature>
<dbReference type="Pfam" id="PF18043">
    <property type="entry name" value="T4_Rnl2_C"/>
    <property type="match status" value="1"/>
</dbReference>
<evidence type="ECO:0008006" key="6">
    <source>
        <dbReference type="Google" id="ProtNLM"/>
    </source>
</evidence>
<evidence type="ECO:0000259" key="2">
    <source>
        <dbReference type="Pfam" id="PF18043"/>
    </source>
</evidence>
<dbReference type="EMBL" id="CAJNOJ010000265">
    <property type="protein sequence ID" value="CAF1352772.1"/>
    <property type="molecule type" value="Genomic_DNA"/>
</dbReference>
<dbReference type="Pfam" id="PF09414">
    <property type="entry name" value="RNA_ligase"/>
    <property type="match status" value="1"/>
</dbReference>
<protein>
    <recommendedName>
        <fullName evidence="6">RNA ligase (ATP)</fullName>
    </recommendedName>
</protein>
<dbReference type="OrthoDB" id="6142248at2759"/>
<dbReference type="SUPFAM" id="SSF56091">
    <property type="entry name" value="DNA ligase/mRNA capping enzyme, catalytic domain"/>
    <property type="match status" value="1"/>
</dbReference>
<comment type="caution">
    <text evidence="3">The sequence shown here is derived from an EMBL/GenBank/DDBJ whole genome shotgun (WGS) entry which is preliminary data.</text>
</comment>
<dbReference type="Proteomes" id="UP000663852">
    <property type="component" value="Unassembled WGS sequence"/>
</dbReference>
<dbReference type="Proteomes" id="UP000663828">
    <property type="component" value="Unassembled WGS sequence"/>
</dbReference>
<dbReference type="Gene3D" id="3.30.470.30">
    <property type="entry name" value="DNA ligase/mRNA capping enzyme"/>
    <property type="match status" value="1"/>
</dbReference>
<evidence type="ECO:0000313" key="3">
    <source>
        <dbReference type="EMBL" id="CAF0754900.1"/>
    </source>
</evidence>
<dbReference type="InterPro" id="IPR041948">
    <property type="entry name" value="Rnl1/2_C_sf"/>
</dbReference>
<sequence length="351" mass="40409">MTEFEGYGKISESSSHWILDKTDNTTFKRTLWCVTEKIHGANFCFFCDNNGQRVRCGKRTGLLDDADDFFGYKRRLFNEITPKIQQLYEFIRNDHPNLDKMYVFGEIFGGAYPHPDVPKVPHVTAVQTGIWYCPDIEFCAFDLAISIANKQIYMDYQDAIAAFQHVNLFHAEPLFIGKYEEAIEYKLGFNSTAPMRLGLPSLSETNKAEGIVIKPMHEILVKTSKGSLVRAIVKRKIEEFSEEKYSQAQKQEVKNDGELSNIDLLRFEIDALITENRLNNALSKIGHVTANDKEKAKELLNLYRKDVIDQLIENGNEDMWTSLTANERDVLTEEITHSSKRIIIEYLKQNK</sequence>
<evidence type="ECO:0000313" key="4">
    <source>
        <dbReference type="EMBL" id="CAF1352772.1"/>
    </source>
</evidence>
<dbReference type="Gene3D" id="3.30.1490.70">
    <property type="match status" value="1"/>
</dbReference>
<gene>
    <name evidence="4" type="ORF">EDS130_LOCUS33376</name>
    <name evidence="3" type="ORF">XAT740_LOCUS622</name>
</gene>
<name>A0A813PGQ8_ADIRI</name>
<dbReference type="InterPro" id="IPR021122">
    <property type="entry name" value="RNA_ligase_dom_REL/Rnl2"/>
</dbReference>
<dbReference type="AlphaFoldDB" id="A0A813PGQ8"/>
<reference evidence="3" key="1">
    <citation type="submission" date="2021-02" db="EMBL/GenBank/DDBJ databases">
        <authorList>
            <person name="Nowell W R."/>
        </authorList>
    </citation>
    <scope>NUCLEOTIDE SEQUENCE</scope>
</reference>
<organism evidence="3 5">
    <name type="scientific">Adineta ricciae</name>
    <name type="common">Rotifer</name>
    <dbReference type="NCBI Taxonomy" id="249248"/>
    <lineage>
        <taxon>Eukaryota</taxon>
        <taxon>Metazoa</taxon>
        <taxon>Spiralia</taxon>
        <taxon>Gnathifera</taxon>
        <taxon>Rotifera</taxon>
        <taxon>Eurotatoria</taxon>
        <taxon>Bdelloidea</taxon>
        <taxon>Adinetida</taxon>
        <taxon>Adinetidae</taxon>
        <taxon>Adineta</taxon>
    </lineage>
</organism>
<dbReference type="EMBL" id="CAJNOR010000018">
    <property type="protein sequence ID" value="CAF0754900.1"/>
    <property type="molecule type" value="Genomic_DNA"/>
</dbReference>
<proteinExistence type="predicted"/>
<accession>A0A813PGQ8</accession>
<keyword evidence="5" id="KW-1185">Reference proteome</keyword>
<dbReference type="Gene3D" id="1.10.10.1810">
    <property type="entry name" value="RNA ligase"/>
    <property type="match status" value="1"/>
</dbReference>
<feature type="domain" description="RNA ligase" evidence="1">
    <location>
        <begin position="32"/>
        <end position="234"/>
    </location>
</feature>
<evidence type="ECO:0000313" key="5">
    <source>
        <dbReference type="Proteomes" id="UP000663828"/>
    </source>
</evidence>